<dbReference type="Gene3D" id="2.30.42.10">
    <property type="match status" value="1"/>
</dbReference>
<feature type="compositionally biased region" description="Acidic residues" evidence="1">
    <location>
        <begin position="73"/>
        <end position="84"/>
    </location>
</feature>
<dbReference type="PROSITE" id="PS50106">
    <property type="entry name" value="PDZ"/>
    <property type="match status" value="1"/>
</dbReference>
<dbReference type="InterPro" id="IPR036034">
    <property type="entry name" value="PDZ_sf"/>
</dbReference>
<accession>A0ABP0L326</accession>
<feature type="compositionally biased region" description="Basic and acidic residues" evidence="1">
    <location>
        <begin position="392"/>
        <end position="406"/>
    </location>
</feature>
<evidence type="ECO:0000259" key="2">
    <source>
        <dbReference type="PROSITE" id="PS50106"/>
    </source>
</evidence>
<name>A0ABP0L326_9DINO</name>
<feature type="domain" description="PDZ" evidence="2">
    <location>
        <begin position="124"/>
        <end position="196"/>
    </location>
</feature>
<feature type="region of interest" description="Disordered" evidence="1">
    <location>
        <begin position="73"/>
        <end position="101"/>
    </location>
</feature>
<organism evidence="3 4">
    <name type="scientific">Durusdinium trenchii</name>
    <dbReference type="NCBI Taxonomy" id="1381693"/>
    <lineage>
        <taxon>Eukaryota</taxon>
        <taxon>Sar</taxon>
        <taxon>Alveolata</taxon>
        <taxon>Dinophyceae</taxon>
        <taxon>Suessiales</taxon>
        <taxon>Symbiodiniaceae</taxon>
        <taxon>Durusdinium</taxon>
    </lineage>
</organism>
<feature type="region of interest" description="Disordered" evidence="1">
    <location>
        <begin position="362"/>
        <end position="418"/>
    </location>
</feature>
<dbReference type="EMBL" id="CAXAMM010014336">
    <property type="protein sequence ID" value="CAK9033495.1"/>
    <property type="molecule type" value="Genomic_DNA"/>
</dbReference>
<feature type="region of interest" description="Disordered" evidence="1">
    <location>
        <begin position="1"/>
        <end position="28"/>
    </location>
</feature>
<reference evidence="3 4" key="1">
    <citation type="submission" date="2024-02" db="EMBL/GenBank/DDBJ databases">
        <authorList>
            <person name="Chen Y."/>
            <person name="Shah S."/>
            <person name="Dougan E. K."/>
            <person name="Thang M."/>
            <person name="Chan C."/>
        </authorList>
    </citation>
    <scope>NUCLEOTIDE SEQUENCE [LARGE SCALE GENOMIC DNA]</scope>
</reference>
<dbReference type="Proteomes" id="UP001642464">
    <property type="component" value="Unassembled WGS sequence"/>
</dbReference>
<dbReference type="InterPro" id="IPR001478">
    <property type="entry name" value="PDZ"/>
</dbReference>
<sequence>MAAMAIDVSPLRRPSTVKPPKRKDGAEHPSVMLTLKILDTDLRLYVKVKLLEEDPLQSLMAWMTVADLSQEELQEDEGQVEEDLPPLPTRERKKSSYCNFDSPKVDPDEEWNLRLARTGAAGRLVAYEHGERPSHELHLRGEPGQRIVVSFVRKKSRAEKAGVKTGDVLVSIDGQKDFLTLRGDEILRRISGPVTLVFLGFIGKWHAELRLSNKDSSFCGLDSKVPVAMGRPDAPMQVIEEVVFQPHRAPLLLAVQVPCHAPMMDAHPGDMGDVADVDDFQDGTSEFSQSELASMVLDIASSGSCAAQRPGTAGTASHAGDSTSDEGIAGLATPRAAQALAGVYELQGNEAKRLVERVREEAASKSVFSASEPRQGLRSSKPGSIDGGSWQRLDEAKRPKALEGRPRTGKPGMCGAEDLFGSRCERGVQL</sequence>
<evidence type="ECO:0000313" key="4">
    <source>
        <dbReference type="Proteomes" id="UP001642464"/>
    </source>
</evidence>
<dbReference type="SMART" id="SM00228">
    <property type="entry name" value="PDZ"/>
    <property type="match status" value="1"/>
</dbReference>
<gene>
    <name evidence="3" type="ORF">SCF082_LOCUS20511</name>
</gene>
<keyword evidence="4" id="KW-1185">Reference proteome</keyword>
<feature type="region of interest" description="Disordered" evidence="1">
    <location>
        <begin position="306"/>
        <end position="328"/>
    </location>
</feature>
<comment type="caution">
    <text evidence="3">The sequence shown here is derived from an EMBL/GenBank/DDBJ whole genome shotgun (WGS) entry which is preliminary data.</text>
</comment>
<proteinExistence type="predicted"/>
<evidence type="ECO:0000313" key="3">
    <source>
        <dbReference type="EMBL" id="CAK9033495.1"/>
    </source>
</evidence>
<protein>
    <submittedName>
        <fullName evidence="3">Copia protein</fullName>
    </submittedName>
</protein>
<dbReference type="SUPFAM" id="SSF50156">
    <property type="entry name" value="PDZ domain-like"/>
    <property type="match status" value="1"/>
</dbReference>
<evidence type="ECO:0000256" key="1">
    <source>
        <dbReference type="SAM" id="MobiDB-lite"/>
    </source>
</evidence>